<accession>A0A7W8IUX1</accession>
<reference evidence="2 3" key="1">
    <citation type="submission" date="2020-08" db="EMBL/GenBank/DDBJ databases">
        <title>Genomic Encyclopedia of Type Strains, Phase IV (KMG-IV): sequencing the most valuable type-strain genomes for metagenomic binning, comparative biology and taxonomic classification.</title>
        <authorList>
            <person name="Goeker M."/>
        </authorList>
    </citation>
    <scope>NUCLEOTIDE SEQUENCE [LARGE SCALE GENOMIC DNA]</scope>
    <source>
        <strain evidence="2 3">DSM 16325</strain>
    </source>
</reference>
<keyword evidence="3" id="KW-1185">Reference proteome</keyword>
<dbReference type="Proteomes" id="UP000520011">
    <property type="component" value="Unassembled WGS sequence"/>
</dbReference>
<proteinExistence type="predicted"/>
<dbReference type="NCBIfam" id="TIGR01784">
    <property type="entry name" value="T_den_put_tspse"/>
    <property type="match status" value="1"/>
</dbReference>
<dbReference type="Pfam" id="PF12784">
    <property type="entry name" value="PDDEXK_2"/>
    <property type="match status" value="1"/>
</dbReference>
<gene>
    <name evidence="2" type="ORF">HNQ34_003227</name>
</gene>
<evidence type="ECO:0000313" key="2">
    <source>
        <dbReference type="EMBL" id="MBB5326109.1"/>
    </source>
</evidence>
<protein>
    <submittedName>
        <fullName evidence="2">Putative transposase/invertase (TIGR01784 family)</fullName>
    </submittedName>
</protein>
<evidence type="ECO:0000313" key="3">
    <source>
        <dbReference type="Proteomes" id="UP000520011"/>
    </source>
</evidence>
<dbReference type="PANTHER" id="PTHR41317">
    <property type="entry name" value="PD-(D_E)XK NUCLEASE FAMILY TRANSPOSASE"/>
    <property type="match status" value="1"/>
</dbReference>
<name>A0A7W8IUX1_9BACL</name>
<dbReference type="EMBL" id="JACHEP010000028">
    <property type="protein sequence ID" value="MBB5326109.1"/>
    <property type="molecule type" value="Genomic_DNA"/>
</dbReference>
<dbReference type="InterPro" id="IPR010106">
    <property type="entry name" value="RpnA"/>
</dbReference>
<evidence type="ECO:0000256" key="1">
    <source>
        <dbReference type="SAM" id="MobiDB-lite"/>
    </source>
</evidence>
<feature type="region of interest" description="Disordered" evidence="1">
    <location>
        <begin position="257"/>
        <end position="278"/>
    </location>
</feature>
<organism evidence="2 3">
    <name type="scientific">Anoxybacteroides tepidamans</name>
    <dbReference type="NCBI Taxonomy" id="265948"/>
    <lineage>
        <taxon>Bacteria</taxon>
        <taxon>Bacillati</taxon>
        <taxon>Bacillota</taxon>
        <taxon>Bacilli</taxon>
        <taxon>Bacillales</taxon>
        <taxon>Anoxybacillaceae</taxon>
        <taxon>Anoxybacteroides</taxon>
    </lineage>
</organism>
<comment type="caution">
    <text evidence="2">The sequence shown here is derived from an EMBL/GenBank/DDBJ whole genome shotgun (WGS) entry which is preliminary data.</text>
</comment>
<dbReference type="PANTHER" id="PTHR41317:SF1">
    <property type="entry name" value="PD-(D_E)XK NUCLEASE FAMILY TRANSPOSASE"/>
    <property type="match status" value="1"/>
</dbReference>
<dbReference type="AlphaFoldDB" id="A0A7W8IUX1"/>
<sequence>MQYLDLKMDFMFKQLFGHPSRKSITMAFLNALLHRTGDDRIVDVQFENTELTKETEDGKTGRLDVIVRTNRGERIHVEIQIIPQYGMPERLLYYWARLFSSSLSKGERYDTLPPTIMIAILNYPLFPHETDRFHTVFHIREDEEQFLWSDHLEFHVLDLSQFMVKWKKYRREVKQSPEWPWLTMLSAVDSRTKRMDEDMFRELEGIAMTEQEILEALEEWQSLSVDPENRYAYEMRLKWLLDQLSNIRGSREEGLKEGLKKGLEQGREEGLKEGLKEGLEKGREEGIKGTIRKMSEKGMSVAEIANILDMTEEEVRERLKS</sequence>
<dbReference type="RefSeq" id="WP_183256215.1">
    <property type="nucleotide sequence ID" value="NZ_JACHEP010000028.1"/>
</dbReference>